<dbReference type="GO" id="GO:0009279">
    <property type="term" value="C:cell outer membrane"/>
    <property type="evidence" value="ECO:0007669"/>
    <property type="project" value="UniProtKB-SubCell"/>
</dbReference>
<feature type="signal peptide" evidence="2">
    <location>
        <begin position="1"/>
        <end position="29"/>
    </location>
</feature>
<dbReference type="Proteomes" id="UP000321814">
    <property type="component" value="Unassembled WGS sequence"/>
</dbReference>
<protein>
    <submittedName>
        <fullName evidence="3">Efflux transporter outer membrane subunit</fullName>
    </submittedName>
</protein>
<feature type="chain" id="PRO_5023034040" evidence="2">
    <location>
        <begin position="30"/>
        <end position="479"/>
    </location>
</feature>
<dbReference type="OrthoDB" id="9770517at2"/>
<proteinExistence type="inferred from homology"/>
<dbReference type="AlphaFoldDB" id="A0A5C8LXM5"/>
<keyword evidence="2" id="KW-0472">Membrane</keyword>
<keyword evidence="2" id="KW-0812">Transmembrane</keyword>
<dbReference type="RefSeq" id="WP_147904005.1">
    <property type="nucleotide sequence ID" value="NZ_BAAAGC010000007.1"/>
</dbReference>
<comment type="caution">
    <text evidence="3">The sequence shown here is derived from an EMBL/GenBank/DDBJ whole genome shotgun (WGS) entry which is preliminary data.</text>
</comment>
<sequence length="479" mass="52238">MRKTIRLTAISMALASLLFGCASVGPSYAAPVAANQVQLPAEYRAADKAQHWWQQFNDPVLNQLIEKALLNNQTLAAAEANVKRAYAVFEDSDNDHLPRMDITASQQNNQVPDSAAQNAGQIQRQANLGGALSWDLDLFGKLRRAAEAADARAQGAELAWQEAKVQLLAQVAASYGDYRGAELRLSVAEQNLGNLRRTKQIILARRDAGVASDLEISRIDAQIYQLQSTMPQFAFAKAQANATLAALVAQPAEQFVVDGSLVKSRSEALPELNKPLSFANQHNYLKFRTDVAVAERELAASTADIGVATAELYPEVSVSGFLGFISSPGLSLGSQNEAWSIAPSLRWQATELSSIQARIRGAEAEQQMAFARFQQTVFDALAQMQTSLHGYKTSREQQLSAQQQVAATEQAVQLTRAQYEAGTTEFLDLLDAEREWLAARDQQAVLSAQSFQRLVSVYRAFAGGLELEPNTPQIALVKE</sequence>
<dbReference type="Gene3D" id="1.20.1600.10">
    <property type="entry name" value="Outer membrane efflux proteins (OEP)"/>
    <property type="match status" value="1"/>
</dbReference>
<dbReference type="Gene3D" id="2.20.200.10">
    <property type="entry name" value="Outer membrane efflux proteins (OEP)"/>
    <property type="match status" value="1"/>
</dbReference>
<name>A0A5C8LXM5_9GAMM</name>
<dbReference type="GO" id="GO:0015562">
    <property type="term" value="F:efflux transmembrane transporter activity"/>
    <property type="evidence" value="ECO:0007669"/>
    <property type="project" value="InterPro"/>
</dbReference>
<keyword evidence="2" id="KW-1134">Transmembrane beta strand</keyword>
<dbReference type="EMBL" id="VRLR01000004">
    <property type="protein sequence ID" value="TXK81134.1"/>
    <property type="molecule type" value="Genomic_DNA"/>
</dbReference>
<comment type="subcellular location">
    <subcellularLocation>
        <location evidence="2">Cell outer membrane</location>
        <topology evidence="2">Lipid-anchor</topology>
    </subcellularLocation>
</comment>
<dbReference type="InterPro" id="IPR003423">
    <property type="entry name" value="OMP_efflux"/>
</dbReference>
<comment type="similarity">
    <text evidence="1 2">Belongs to the outer membrane factor (OMF) (TC 1.B.17) family.</text>
</comment>
<dbReference type="NCBIfam" id="TIGR01845">
    <property type="entry name" value="outer_NodT"/>
    <property type="match status" value="1"/>
</dbReference>
<dbReference type="PANTHER" id="PTHR30203:SF25">
    <property type="entry name" value="OUTER MEMBRANE PROTEIN-RELATED"/>
    <property type="match status" value="1"/>
</dbReference>
<evidence type="ECO:0000256" key="2">
    <source>
        <dbReference type="RuleBase" id="RU362097"/>
    </source>
</evidence>
<accession>A0A5C8LXM5</accession>
<dbReference type="InterPro" id="IPR010131">
    <property type="entry name" value="MdtP/NodT-like"/>
</dbReference>
<keyword evidence="2" id="KW-0449">Lipoprotein</keyword>
<keyword evidence="4" id="KW-1185">Reference proteome</keyword>
<evidence type="ECO:0000313" key="3">
    <source>
        <dbReference type="EMBL" id="TXK81134.1"/>
    </source>
</evidence>
<dbReference type="SUPFAM" id="SSF56954">
    <property type="entry name" value="Outer membrane efflux proteins (OEP)"/>
    <property type="match status" value="1"/>
</dbReference>
<organism evidence="3 4">
    <name type="scientific">Rheinheimera tangshanensis</name>
    <dbReference type="NCBI Taxonomy" id="400153"/>
    <lineage>
        <taxon>Bacteria</taxon>
        <taxon>Pseudomonadati</taxon>
        <taxon>Pseudomonadota</taxon>
        <taxon>Gammaproteobacteria</taxon>
        <taxon>Chromatiales</taxon>
        <taxon>Chromatiaceae</taxon>
        <taxon>Rheinheimera</taxon>
    </lineage>
</organism>
<dbReference type="Pfam" id="PF02321">
    <property type="entry name" value="OEP"/>
    <property type="match status" value="2"/>
</dbReference>
<reference evidence="3 4" key="1">
    <citation type="submission" date="2019-08" db="EMBL/GenBank/DDBJ databases">
        <title>Draft genome analysis of Rheinheimera tangshanensis isolated from the roots of fresh rice plants (Oryza sativa).</title>
        <authorList>
            <person name="Yu Q."/>
            <person name="Qi Y."/>
            <person name="Zhang H."/>
            <person name="Pu J."/>
        </authorList>
    </citation>
    <scope>NUCLEOTIDE SEQUENCE [LARGE SCALE GENOMIC DNA]</scope>
    <source>
        <strain evidence="3 4">JA3-B52</strain>
    </source>
</reference>
<evidence type="ECO:0000256" key="1">
    <source>
        <dbReference type="ARBA" id="ARBA00007613"/>
    </source>
</evidence>
<keyword evidence="2" id="KW-0564">Palmitate</keyword>
<dbReference type="PROSITE" id="PS51257">
    <property type="entry name" value="PROKAR_LIPOPROTEIN"/>
    <property type="match status" value="1"/>
</dbReference>
<evidence type="ECO:0000313" key="4">
    <source>
        <dbReference type="Proteomes" id="UP000321814"/>
    </source>
</evidence>
<dbReference type="PANTHER" id="PTHR30203">
    <property type="entry name" value="OUTER MEMBRANE CATION EFFLUX PROTEIN"/>
    <property type="match status" value="1"/>
</dbReference>
<keyword evidence="2" id="KW-0732">Signal</keyword>
<gene>
    <name evidence="3" type="ORF">FU839_08425</name>
</gene>